<dbReference type="InterPro" id="IPR042240">
    <property type="entry name" value="CHASE_sf"/>
</dbReference>
<dbReference type="PROSITE" id="PS50112">
    <property type="entry name" value="PAS"/>
    <property type="match status" value="2"/>
</dbReference>
<dbReference type="InterPro" id="IPR036097">
    <property type="entry name" value="HisK_dim/P_sf"/>
</dbReference>
<evidence type="ECO:0000256" key="9">
    <source>
        <dbReference type="ARBA" id="ARBA00023136"/>
    </source>
</evidence>
<proteinExistence type="predicted"/>
<evidence type="ECO:0000313" key="16">
    <source>
        <dbReference type="EMBL" id="MFD2740265.1"/>
    </source>
</evidence>
<keyword evidence="17" id="KW-1185">Reference proteome</keyword>
<feature type="domain" description="CHASE" evidence="15">
    <location>
        <begin position="59"/>
        <end position="274"/>
    </location>
</feature>
<dbReference type="EC" id="2.7.13.3" evidence="3"/>
<evidence type="ECO:0000313" key="17">
    <source>
        <dbReference type="Proteomes" id="UP001597474"/>
    </source>
</evidence>
<dbReference type="Gene3D" id="3.30.450.20">
    <property type="entry name" value="PAS domain"/>
    <property type="match status" value="3"/>
</dbReference>
<evidence type="ECO:0000259" key="13">
    <source>
        <dbReference type="PROSITE" id="PS50112"/>
    </source>
</evidence>
<dbReference type="Pfam" id="PF02518">
    <property type="entry name" value="HATPase_c"/>
    <property type="match status" value="1"/>
</dbReference>
<feature type="domain" description="Response regulatory" evidence="12">
    <location>
        <begin position="947"/>
        <end position="1060"/>
    </location>
</feature>
<evidence type="ECO:0000259" key="12">
    <source>
        <dbReference type="PROSITE" id="PS50110"/>
    </source>
</evidence>
<dbReference type="Gene3D" id="3.40.50.2300">
    <property type="match status" value="1"/>
</dbReference>
<dbReference type="SMART" id="SM01079">
    <property type="entry name" value="CHASE"/>
    <property type="match status" value="1"/>
</dbReference>
<gene>
    <name evidence="16" type="ORF">ACFSUD_11825</name>
</gene>
<feature type="domain" description="PAS" evidence="13">
    <location>
        <begin position="576"/>
        <end position="646"/>
    </location>
</feature>
<feature type="domain" description="PAC" evidence="14">
    <location>
        <begin position="651"/>
        <end position="703"/>
    </location>
</feature>
<dbReference type="InterPro" id="IPR011006">
    <property type="entry name" value="CheY-like_superfamily"/>
</dbReference>
<dbReference type="SMART" id="SM00387">
    <property type="entry name" value="HATPase_c"/>
    <property type="match status" value="1"/>
</dbReference>
<dbReference type="Gene3D" id="3.30.450.350">
    <property type="entry name" value="CHASE domain"/>
    <property type="match status" value="1"/>
</dbReference>
<dbReference type="PANTHER" id="PTHR43047:SF72">
    <property type="entry name" value="OSMOSENSING HISTIDINE PROTEIN KINASE SLN1"/>
    <property type="match status" value="1"/>
</dbReference>
<dbReference type="InterPro" id="IPR001610">
    <property type="entry name" value="PAC"/>
</dbReference>
<dbReference type="Gene3D" id="1.10.287.130">
    <property type="match status" value="1"/>
</dbReference>
<feature type="domain" description="PAS" evidence="13">
    <location>
        <begin position="332"/>
        <end position="377"/>
    </location>
</feature>
<dbReference type="InterPro" id="IPR003594">
    <property type="entry name" value="HATPase_dom"/>
</dbReference>
<evidence type="ECO:0000259" key="14">
    <source>
        <dbReference type="PROSITE" id="PS50113"/>
    </source>
</evidence>
<dbReference type="RefSeq" id="WP_386374647.1">
    <property type="nucleotide sequence ID" value="NZ_JBHUMP010000009.1"/>
</dbReference>
<evidence type="ECO:0000256" key="3">
    <source>
        <dbReference type="ARBA" id="ARBA00012438"/>
    </source>
</evidence>
<organism evidence="16 17">
    <name type="scientific">Sulfitobacter aestuarii</name>
    <dbReference type="NCBI Taxonomy" id="2161676"/>
    <lineage>
        <taxon>Bacteria</taxon>
        <taxon>Pseudomonadati</taxon>
        <taxon>Pseudomonadota</taxon>
        <taxon>Alphaproteobacteria</taxon>
        <taxon>Rhodobacterales</taxon>
        <taxon>Roseobacteraceae</taxon>
        <taxon>Sulfitobacter</taxon>
    </lineage>
</organism>
<dbReference type="Pfam" id="PF13188">
    <property type="entry name" value="PAS_8"/>
    <property type="match status" value="1"/>
</dbReference>
<dbReference type="SUPFAM" id="SSF55874">
    <property type="entry name" value="ATPase domain of HSP90 chaperone/DNA topoisomerase II/histidine kinase"/>
    <property type="match status" value="1"/>
</dbReference>
<dbReference type="Pfam" id="PF13426">
    <property type="entry name" value="PAS_9"/>
    <property type="match status" value="1"/>
</dbReference>
<keyword evidence="4 10" id="KW-0597">Phosphoprotein</keyword>
<evidence type="ECO:0000256" key="8">
    <source>
        <dbReference type="ARBA" id="ARBA00022989"/>
    </source>
</evidence>
<dbReference type="PRINTS" id="PR00344">
    <property type="entry name" value="BCTRLSENSOR"/>
</dbReference>
<dbReference type="InterPro" id="IPR004358">
    <property type="entry name" value="Sig_transdc_His_kin-like_C"/>
</dbReference>
<keyword evidence="9" id="KW-0472">Membrane</keyword>
<evidence type="ECO:0000256" key="5">
    <source>
        <dbReference type="ARBA" id="ARBA00022679"/>
    </source>
</evidence>
<dbReference type="SMART" id="SM00086">
    <property type="entry name" value="PAC"/>
    <property type="match status" value="2"/>
</dbReference>
<dbReference type="PROSITE" id="PS50113">
    <property type="entry name" value="PAC"/>
    <property type="match status" value="1"/>
</dbReference>
<dbReference type="InterPro" id="IPR036890">
    <property type="entry name" value="HATPase_C_sf"/>
</dbReference>
<evidence type="ECO:0000256" key="7">
    <source>
        <dbReference type="ARBA" id="ARBA00022777"/>
    </source>
</evidence>
<dbReference type="Pfam" id="PF00512">
    <property type="entry name" value="HisKA"/>
    <property type="match status" value="1"/>
</dbReference>
<keyword evidence="6" id="KW-0812">Transmembrane</keyword>
<dbReference type="SUPFAM" id="SSF55785">
    <property type="entry name" value="PYP-like sensor domain (PAS domain)"/>
    <property type="match status" value="3"/>
</dbReference>
<dbReference type="InterPro" id="IPR035965">
    <property type="entry name" value="PAS-like_dom_sf"/>
</dbReference>
<dbReference type="SMART" id="SM00388">
    <property type="entry name" value="HisKA"/>
    <property type="match status" value="1"/>
</dbReference>
<protein>
    <recommendedName>
        <fullName evidence="3">histidine kinase</fullName>
        <ecNumber evidence="3">2.7.13.3</ecNumber>
    </recommendedName>
</protein>
<dbReference type="SMART" id="SM00091">
    <property type="entry name" value="PAS"/>
    <property type="match status" value="3"/>
</dbReference>
<dbReference type="InterPro" id="IPR006189">
    <property type="entry name" value="CHASE_dom"/>
</dbReference>
<keyword evidence="5" id="KW-0808">Transferase</keyword>
<evidence type="ECO:0000256" key="10">
    <source>
        <dbReference type="PROSITE-ProRule" id="PRU00169"/>
    </source>
</evidence>
<dbReference type="Pfam" id="PF03924">
    <property type="entry name" value="CHASE"/>
    <property type="match status" value="1"/>
</dbReference>
<comment type="caution">
    <text evidence="16">The sequence shown here is derived from an EMBL/GenBank/DDBJ whole genome shotgun (WGS) entry which is preliminary data.</text>
</comment>
<comment type="catalytic activity">
    <reaction evidence="1">
        <text>ATP + protein L-histidine = ADP + protein N-phospho-L-histidine.</text>
        <dbReference type="EC" id="2.7.13.3"/>
    </reaction>
</comment>
<dbReference type="Gene3D" id="3.30.565.10">
    <property type="entry name" value="Histidine kinase-like ATPase, C-terminal domain"/>
    <property type="match status" value="1"/>
</dbReference>
<dbReference type="NCBIfam" id="TIGR00229">
    <property type="entry name" value="sensory_box"/>
    <property type="match status" value="2"/>
</dbReference>
<dbReference type="PROSITE" id="PS50109">
    <property type="entry name" value="HIS_KIN"/>
    <property type="match status" value="1"/>
</dbReference>
<dbReference type="SUPFAM" id="SSF52172">
    <property type="entry name" value="CheY-like"/>
    <property type="match status" value="1"/>
</dbReference>
<dbReference type="InterPro" id="IPR005467">
    <property type="entry name" value="His_kinase_dom"/>
</dbReference>
<dbReference type="Pfam" id="PF08447">
    <property type="entry name" value="PAS_3"/>
    <property type="match status" value="1"/>
</dbReference>
<dbReference type="InterPro" id="IPR000014">
    <property type="entry name" value="PAS"/>
</dbReference>
<sequence>MVLTCLALSGGAYFYAKSVADAAATREFKEMTQDGVKSLQTRFSTYLQSLNGAAAFFNASENVSAVEFDSFVSELDIRNLLPGISGVGFIAPVKAGEEAEFLRRNRGLLHEGFTIHPDTDQPERLIIKFIAPLAANIEALALDIAFEEGRRTTAAIARQTGEPQLTPRILLVQDESKQPGFLLLRPVYDMTGRQADLPASARELVGYVYAPFVGKNLLNGLTPAQGRDYFLAVHDGTGAAPDRLIYQGRPQDVANGRFNAAHQVTFYGRPWTLSYTSTPAFDRAANSTVPLILLSAGLLLTALLAFALKSMRLRGDALAELAAVRARELSAREDENRSIIENAVAAVFILDGTGEILFVNQAGLALFGHTFGEMTGRDFDAFVDRIRDAQEATEGYNATGISKSGMALKLDVQTNSWRAANGSARVTAIVRDVTAELNAHKAVEDTRRRYDLAIAGARIGIFDVDLVAGKSIVSETWHEIMDTEDRGDGFDSQAHFKSRIHPDDLPLVEEADRLCIEGEADRSIAEYRLRFGDEWRWMRSDAVAVERSGTGRAMRLVGAQTDVTDLRHSRNALEASEERFRMVLKEAPVGMALMNHRGGFVLVNDALCALGGYDEAELLGKRIADLLVHEDMKRMYRGVAELEQSKGARSYRGEHQIIAKDGSRRWGLFNVSWTYDKNLQANVFIAQIVDITDQKKMEQVKSEFVSTVSHELRTPLTSIKGALGLIDATASHEIKPAVTRLIEIARTNADRLATIVNDILDLEKISSGEVTFNFESINLSELIDSSITEMLPFAMQHGNKLVVEAKAPDLRIHADASRTKQVLANLISNACKYSSDQTDVVIRIERIKNDAIIFVQNFGPGVPESFKPRIFQAFTQADGSDTRSKGGTGLGLNITRQIVWRQGGNIGFESVAGGPTIFWFTCPVVRSDEQPIQGVGSVQTGGGEPLKILHLEDDLDFAEVIRAGLGETAEVTNVTTLAEMRRTLGRQRMDVCLLDWTVPDGNARSLLDEIAARQPGAKIIGLSAAADRVADTRVLHNMVKSRMDIPAIIQQIRKLAQTSADEEVTERIPRLILR</sequence>
<evidence type="ECO:0000256" key="6">
    <source>
        <dbReference type="ARBA" id="ARBA00022692"/>
    </source>
</evidence>
<dbReference type="CDD" id="cd00082">
    <property type="entry name" value="HisKA"/>
    <property type="match status" value="1"/>
</dbReference>
<keyword evidence="7" id="KW-0418">Kinase</keyword>
<dbReference type="EMBL" id="JBHUMP010000009">
    <property type="protein sequence ID" value="MFD2740265.1"/>
    <property type="molecule type" value="Genomic_DNA"/>
</dbReference>
<accession>A0ABW5U4M6</accession>
<dbReference type="PANTHER" id="PTHR43047">
    <property type="entry name" value="TWO-COMPONENT HISTIDINE PROTEIN KINASE"/>
    <property type="match status" value="1"/>
</dbReference>
<evidence type="ECO:0000256" key="4">
    <source>
        <dbReference type="ARBA" id="ARBA00022553"/>
    </source>
</evidence>
<dbReference type="PROSITE" id="PS50839">
    <property type="entry name" value="CHASE"/>
    <property type="match status" value="1"/>
</dbReference>
<dbReference type="PROSITE" id="PS50110">
    <property type="entry name" value="RESPONSE_REGULATORY"/>
    <property type="match status" value="1"/>
</dbReference>
<feature type="domain" description="Histidine kinase" evidence="11">
    <location>
        <begin position="707"/>
        <end position="926"/>
    </location>
</feature>
<reference evidence="17" key="1">
    <citation type="journal article" date="2019" name="Int. J. Syst. Evol. Microbiol.">
        <title>The Global Catalogue of Microorganisms (GCM) 10K type strain sequencing project: providing services to taxonomists for standard genome sequencing and annotation.</title>
        <authorList>
            <consortium name="The Broad Institute Genomics Platform"/>
            <consortium name="The Broad Institute Genome Sequencing Center for Infectious Disease"/>
            <person name="Wu L."/>
            <person name="Ma J."/>
        </authorList>
    </citation>
    <scope>NUCLEOTIDE SEQUENCE [LARGE SCALE GENOMIC DNA]</scope>
    <source>
        <strain evidence="17">TISTR 2562</strain>
    </source>
</reference>
<dbReference type="SUPFAM" id="SSF47384">
    <property type="entry name" value="Homodimeric domain of signal transducing histidine kinase"/>
    <property type="match status" value="1"/>
</dbReference>
<dbReference type="InterPro" id="IPR001789">
    <property type="entry name" value="Sig_transdc_resp-reg_receiver"/>
</dbReference>
<evidence type="ECO:0000256" key="1">
    <source>
        <dbReference type="ARBA" id="ARBA00000085"/>
    </source>
</evidence>
<comment type="subcellular location">
    <subcellularLocation>
        <location evidence="2">Membrane</location>
    </subcellularLocation>
</comment>
<evidence type="ECO:0000256" key="2">
    <source>
        <dbReference type="ARBA" id="ARBA00004370"/>
    </source>
</evidence>
<evidence type="ECO:0000259" key="15">
    <source>
        <dbReference type="PROSITE" id="PS50839"/>
    </source>
</evidence>
<keyword evidence="8" id="KW-1133">Transmembrane helix</keyword>
<dbReference type="InterPro" id="IPR000700">
    <property type="entry name" value="PAS-assoc_C"/>
</dbReference>
<evidence type="ECO:0000259" key="11">
    <source>
        <dbReference type="PROSITE" id="PS50109"/>
    </source>
</evidence>
<name>A0ABW5U4M6_9RHOB</name>
<dbReference type="CDD" id="cd00130">
    <property type="entry name" value="PAS"/>
    <property type="match status" value="2"/>
</dbReference>
<dbReference type="InterPro" id="IPR013655">
    <property type="entry name" value="PAS_fold_3"/>
</dbReference>
<dbReference type="InterPro" id="IPR003661">
    <property type="entry name" value="HisK_dim/P_dom"/>
</dbReference>
<feature type="modified residue" description="4-aspartylphosphate" evidence="10">
    <location>
        <position position="995"/>
    </location>
</feature>
<dbReference type="Proteomes" id="UP001597474">
    <property type="component" value="Unassembled WGS sequence"/>
</dbReference>